<reference evidence="2" key="1">
    <citation type="submission" date="2018-11" db="EMBL/GenBank/DDBJ databases">
        <title>Genomics analysis of Putative Virulence Factors on Adhesion and Cytotoxicity for Cronobacter spp.</title>
        <authorList>
            <person name="Cui J."/>
        </authorList>
    </citation>
    <scope>NUCLEOTIDE SEQUENCE</scope>
    <source>
        <strain evidence="2">SD69</strain>
    </source>
</reference>
<accession>A0A9Q4T6B7</accession>
<evidence type="ECO:0000313" key="3">
    <source>
        <dbReference type="Proteomes" id="UP000778262"/>
    </source>
</evidence>
<protein>
    <submittedName>
        <fullName evidence="2">Uncharacterized protein</fullName>
    </submittedName>
</protein>
<organism evidence="2 3">
    <name type="scientific">Cronobacter dublinensis</name>
    <dbReference type="NCBI Taxonomy" id="413497"/>
    <lineage>
        <taxon>Bacteria</taxon>
        <taxon>Pseudomonadati</taxon>
        <taxon>Pseudomonadota</taxon>
        <taxon>Gammaproteobacteria</taxon>
        <taxon>Enterobacterales</taxon>
        <taxon>Enterobacteriaceae</taxon>
        <taxon>Cronobacter</taxon>
    </lineage>
</organism>
<evidence type="ECO:0000256" key="1">
    <source>
        <dbReference type="SAM" id="MobiDB-lite"/>
    </source>
</evidence>
<comment type="caution">
    <text evidence="2">The sequence shown here is derived from an EMBL/GenBank/DDBJ whole genome shotgun (WGS) entry which is preliminary data.</text>
</comment>
<sequence length="64" mass="7187">MFETIFLQSSLSDLPGPGPGYLNREGKLRHPGNGRKNSKKHDFFHLSVRKTERALALAVMGKYS</sequence>
<name>A0A9Q4T6B7_9ENTR</name>
<proteinExistence type="predicted"/>
<feature type="region of interest" description="Disordered" evidence="1">
    <location>
        <begin position="17"/>
        <end position="40"/>
    </location>
</feature>
<dbReference type="Proteomes" id="UP000778262">
    <property type="component" value="Unassembled WGS sequence"/>
</dbReference>
<gene>
    <name evidence="2" type="ORF">EHJ13_12435</name>
</gene>
<dbReference type="EMBL" id="RPBY01000004">
    <property type="protein sequence ID" value="NCH88231.1"/>
    <property type="molecule type" value="Genomic_DNA"/>
</dbReference>
<dbReference type="AlphaFoldDB" id="A0A9Q4T6B7"/>
<evidence type="ECO:0000313" key="2">
    <source>
        <dbReference type="EMBL" id="NCH88231.1"/>
    </source>
</evidence>
<feature type="compositionally biased region" description="Basic residues" evidence="1">
    <location>
        <begin position="27"/>
        <end position="39"/>
    </location>
</feature>